<gene>
    <name evidence="3" type="ORF">CH360_05025</name>
    <name evidence="4" type="ORF">CH373_06295</name>
</gene>
<dbReference type="RefSeq" id="WP_100712962.1">
    <property type="nucleotide sequence ID" value="NZ_NPDY01000002.1"/>
</dbReference>
<comment type="similarity">
    <text evidence="1">Belongs to the AHA1 family.</text>
</comment>
<accession>A0A2M9ZPM6</accession>
<keyword evidence="5" id="KW-1185">Reference proteome</keyword>
<feature type="domain" description="Activator of Hsp90 ATPase homologue 1/2-like C-terminal" evidence="2">
    <location>
        <begin position="17"/>
        <end position="135"/>
    </location>
</feature>
<evidence type="ECO:0000259" key="2">
    <source>
        <dbReference type="Pfam" id="PF08327"/>
    </source>
</evidence>
<organism evidence="4 6">
    <name type="scientific">Leptospira perolatii</name>
    <dbReference type="NCBI Taxonomy" id="2023191"/>
    <lineage>
        <taxon>Bacteria</taxon>
        <taxon>Pseudomonadati</taxon>
        <taxon>Spirochaetota</taxon>
        <taxon>Spirochaetia</taxon>
        <taxon>Leptospirales</taxon>
        <taxon>Leptospiraceae</taxon>
        <taxon>Leptospira</taxon>
    </lineage>
</organism>
<dbReference type="Proteomes" id="UP000231990">
    <property type="component" value="Unassembled WGS sequence"/>
</dbReference>
<dbReference type="AlphaFoldDB" id="A0A2M9ZPM6"/>
<dbReference type="OrthoDB" id="384974at2"/>
<dbReference type="EMBL" id="NPDY01000002">
    <property type="protein sequence ID" value="PJZ70958.1"/>
    <property type="molecule type" value="Genomic_DNA"/>
</dbReference>
<reference evidence="5 6" key="1">
    <citation type="submission" date="2017-07" db="EMBL/GenBank/DDBJ databases">
        <title>Leptospira spp. isolated from tropical soils.</title>
        <authorList>
            <person name="Thibeaux R."/>
            <person name="Iraola G."/>
            <person name="Ferres I."/>
            <person name="Bierque E."/>
            <person name="Girault D."/>
            <person name="Soupe-Gilbert M.-E."/>
            <person name="Picardeau M."/>
            <person name="Goarant C."/>
        </authorList>
    </citation>
    <scope>NUCLEOTIDE SEQUENCE [LARGE SCALE GENOMIC DNA]</scope>
    <source>
        <strain evidence="4 6">FH1-B-B1</strain>
        <strain evidence="3 5">FH1-B-C1</strain>
    </source>
</reference>
<comment type="caution">
    <text evidence="4">The sequence shown here is derived from an EMBL/GenBank/DDBJ whole genome shotgun (WGS) entry which is preliminary data.</text>
</comment>
<dbReference type="Pfam" id="PF08327">
    <property type="entry name" value="AHSA1"/>
    <property type="match status" value="1"/>
</dbReference>
<dbReference type="CDD" id="cd08897">
    <property type="entry name" value="SRPBCC_CalC_Aha1-like_4"/>
    <property type="match status" value="1"/>
</dbReference>
<proteinExistence type="inferred from homology"/>
<sequence length="138" mass="15867">MDSKKITVQAAITGDLKKVWDCYTNPKHIIKWNFASDDWQCPWAKNDMKVGGKYSARMEAKDGSFGFEFEAIYDTVVDQKSFSYTMTDGRKATVNFENKDHKILVTVSFDPESENPVEMQRGGWQAILDNFKKYTEAN</sequence>
<evidence type="ECO:0000313" key="4">
    <source>
        <dbReference type="EMBL" id="PJZ74026.1"/>
    </source>
</evidence>
<dbReference type="InterPro" id="IPR023393">
    <property type="entry name" value="START-like_dom_sf"/>
</dbReference>
<evidence type="ECO:0000256" key="1">
    <source>
        <dbReference type="ARBA" id="ARBA00006817"/>
    </source>
</evidence>
<evidence type="ECO:0000313" key="3">
    <source>
        <dbReference type="EMBL" id="PJZ70958.1"/>
    </source>
</evidence>
<dbReference type="SUPFAM" id="SSF55961">
    <property type="entry name" value="Bet v1-like"/>
    <property type="match status" value="1"/>
</dbReference>
<dbReference type="Proteomes" id="UP000231962">
    <property type="component" value="Unassembled WGS sequence"/>
</dbReference>
<dbReference type="InterPro" id="IPR013538">
    <property type="entry name" value="ASHA1/2-like_C"/>
</dbReference>
<dbReference type="EMBL" id="NPDZ01000003">
    <property type="protein sequence ID" value="PJZ74026.1"/>
    <property type="molecule type" value="Genomic_DNA"/>
</dbReference>
<evidence type="ECO:0000313" key="6">
    <source>
        <dbReference type="Proteomes" id="UP000231990"/>
    </source>
</evidence>
<name>A0A2M9ZPM6_9LEPT</name>
<dbReference type="Gene3D" id="3.30.530.20">
    <property type="match status" value="1"/>
</dbReference>
<protein>
    <submittedName>
        <fullName evidence="4">Activator of HSP90 ATPase</fullName>
    </submittedName>
</protein>
<evidence type="ECO:0000313" key="5">
    <source>
        <dbReference type="Proteomes" id="UP000231962"/>
    </source>
</evidence>